<feature type="domain" description="J" evidence="8">
    <location>
        <begin position="124"/>
        <end position="189"/>
    </location>
</feature>
<evidence type="ECO:0000256" key="1">
    <source>
        <dbReference type="ARBA" id="ARBA00004163"/>
    </source>
</evidence>
<gene>
    <name evidence="10" type="ORF">GUITHDRAFT_113690</name>
</gene>
<dbReference type="STRING" id="905079.L1IWF6"/>
<dbReference type="CDD" id="cd06257">
    <property type="entry name" value="DnaJ"/>
    <property type="match status" value="1"/>
</dbReference>
<dbReference type="GO" id="GO:0015035">
    <property type="term" value="F:protein-disulfide reductase activity"/>
    <property type="evidence" value="ECO:0007669"/>
    <property type="project" value="TreeGrafter"/>
</dbReference>
<dbReference type="InterPro" id="IPR013766">
    <property type="entry name" value="Thioredoxin_domain"/>
</dbReference>
<dbReference type="eggNOG" id="KOG0191">
    <property type="taxonomic scope" value="Eukaryota"/>
</dbReference>
<dbReference type="Pfam" id="PF00226">
    <property type="entry name" value="DnaJ"/>
    <property type="match status" value="1"/>
</dbReference>
<dbReference type="GO" id="GO:0005788">
    <property type="term" value="C:endoplasmic reticulum lumen"/>
    <property type="evidence" value="ECO:0007669"/>
    <property type="project" value="TreeGrafter"/>
</dbReference>
<dbReference type="RefSeq" id="XP_005827189.1">
    <property type="nucleotide sequence ID" value="XM_005827132.1"/>
</dbReference>
<dbReference type="CDD" id="cd02961">
    <property type="entry name" value="PDI_a_family"/>
    <property type="match status" value="1"/>
</dbReference>
<dbReference type="AlphaFoldDB" id="L1IWF6"/>
<evidence type="ECO:0000256" key="3">
    <source>
        <dbReference type="ARBA" id="ARBA00020921"/>
    </source>
</evidence>
<dbReference type="PANTHER" id="PTHR44340:SF1">
    <property type="entry name" value="DNAJ HOMOLOG SUBFAMILY C MEMBER 10"/>
    <property type="match status" value="1"/>
</dbReference>
<dbReference type="PROSITE" id="PS51352">
    <property type="entry name" value="THIOREDOXIN_2"/>
    <property type="match status" value="1"/>
</dbReference>
<proteinExistence type="predicted"/>
<dbReference type="EnsemblProtists" id="EKX40209">
    <property type="protein sequence ID" value="EKX40209"/>
    <property type="gene ID" value="GUITHDRAFT_113690"/>
</dbReference>
<reference evidence="11" key="3">
    <citation type="submission" date="2016-03" db="UniProtKB">
        <authorList>
            <consortium name="EnsemblProtists"/>
        </authorList>
    </citation>
    <scope>IDENTIFICATION</scope>
</reference>
<dbReference type="Gene3D" id="3.40.30.10">
    <property type="entry name" value="Glutaredoxin"/>
    <property type="match status" value="1"/>
</dbReference>
<feature type="region of interest" description="Disordered" evidence="7">
    <location>
        <begin position="65"/>
        <end position="106"/>
    </location>
</feature>
<evidence type="ECO:0000256" key="6">
    <source>
        <dbReference type="ARBA" id="ARBA00035043"/>
    </source>
</evidence>
<keyword evidence="4" id="KW-0072">Autophagy</keyword>
<dbReference type="GeneID" id="17297018"/>
<dbReference type="PROSITE" id="PS00636">
    <property type="entry name" value="DNAJ_1"/>
    <property type="match status" value="1"/>
</dbReference>
<dbReference type="SMART" id="SM00271">
    <property type="entry name" value="DnaJ"/>
    <property type="match status" value="1"/>
</dbReference>
<comment type="function">
    <text evidence="5">Plays an important role in regulating the size of autophagosomes during the formation process.</text>
</comment>
<dbReference type="InterPro" id="IPR001623">
    <property type="entry name" value="DnaJ_domain"/>
</dbReference>
<organism evidence="10">
    <name type="scientific">Guillardia theta (strain CCMP2712)</name>
    <name type="common">Cryptophyte</name>
    <dbReference type="NCBI Taxonomy" id="905079"/>
    <lineage>
        <taxon>Eukaryota</taxon>
        <taxon>Cryptophyceae</taxon>
        <taxon>Pyrenomonadales</taxon>
        <taxon>Geminigeraceae</taxon>
        <taxon>Guillardia</taxon>
    </lineage>
</organism>
<evidence type="ECO:0000313" key="10">
    <source>
        <dbReference type="EMBL" id="EKX40209.1"/>
    </source>
</evidence>
<dbReference type="PROSITE" id="PS00194">
    <property type="entry name" value="THIOREDOXIN_1"/>
    <property type="match status" value="1"/>
</dbReference>
<evidence type="ECO:0000313" key="11">
    <source>
        <dbReference type="EnsemblProtists" id="EKX40209"/>
    </source>
</evidence>
<dbReference type="Proteomes" id="UP000011087">
    <property type="component" value="Unassembled WGS sequence"/>
</dbReference>
<dbReference type="KEGG" id="gtt:GUITHDRAFT_113690"/>
<protein>
    <recommendedName>
        <fullName evidence="2">DnaJ homolog subfamily C member 10</fullName>
    </recommendedName>
    <alternativeName>
        <fullName evidence="3">DnaJ homolog subfamily C member 16</fullName>
    </alternativeName>
    <alternativeName>
        <fullName evidence="6">Endoplasmic reticulum DNA J domain-containing protein 8</fullName>
    </alternativeName>
</protein>
<feature type="domain" description="Thioredoxin" evidence="9">
    <location>
        <begin position="174"/>
        <end position="330"/>
    </location>
</feature>
<dbReference type="GO" id="GO:0005789">
    <property type="term" value="C:endoplasmic reticulum membrane"/>
    <property type="evidence" value="ECO:0007669"/>
    <property type="project" value="UniProtKB-SubCell"/>
</dbReference>
<dbReference type="GO" id="GO:0006914">
    <property type="term" value="P:autophagy"/>
    <property type="evidence" value="ECO:0007669"/>
    <property type="project" value="UniProtKB-KW"/>
</dbReference>
<dbReference type="Gene3D" id="1.10.287.110">
    <property type="entry name" value="DnaJ domain"/>
    <property type="match status" value="1"/>
</dbReference>
<dbReference type="EMBL" id="JH993033">
    <property type="protein sequence ID" value="EKX40209.1"/>
    <property type="molecule type" value="Genomic_DNA"/>
</dbReference>
<accession>L1IWF6</accession>
<evidence type="ECO:0000259" key="8">
    <source>
        <dbReference type="PROSITE" id="PS50076"/>
    </source>
</evidence>
<evidence type="ECO:0000256" key="5">
    <source>
        <dbReference type="ARBA" id="ARBA00035002"/>
    </source>
</evidence>
<dbReference type="PANTHER" id="PTHR44340">
    <property type="entry name" value="DNAJ HOMOLOG SUBFAMILY C MEMBER 10"/>
    <property type="match status" value="1"/>
</dbReference>
<dbReference type="SUPFAM" id="SSF52833">
    <property type="entry name" value="Thioredoxin-like"/>
    <property type="match status" value="1"/>
</dbReference>
<evidence type="ECO:0000256" key="2">
    <source>
        <dbReference type="ARBA" id="ARBA00020920"/>
    </source>
</evidence>
<name>L1IWF6_GUITC</name>
<dbReference type="SUPFAM" id="SSF46565">
    <property type="entry name" value="Chaperone J-domain"/>
    <property type="match status" value="1"/>
</dbReference>
<dbReference type="PROSITE" id="PS50076">
    <property type="entry name" value="DNAJ_2"/>
    <property type="match status" value="1"/>
</dbReference>
<keyword evidence="12" id="KW-1185">Reference proteome</keyword>
<reference evidence="12" key="2">
    <citation type="submission" date="2012-11" db="EMBL/GenBank/DDBJ databases">
        <authorList>
            <person name="Kuo A."/>
            <person name="Curtis B.A."/>
            <person name="Tanifuji G."/>
            <person name="Burki F."/>
            <person name="Gruber A."/>
            <person name="Irimia M."/>
            <person name="Maruyama S."/>
            <person name="Arias M.C."/>
            <person name="Ball S.G."/>
            <person name="Gile G.H."/>
            <person name="Hirakawa Y."/>
            <person name="Hopkins J.F."/>
            <person name="Rensing S.A."/>
            <person name="Schmutz J."/>
            <person name="Symeonidi A."/>
            <person name="Elias M."/>
            <person name="Eveleigh R.J."/>
            <person name="Herman E.K."/>
            <person name="Klute M.J."/>
            <person name="Nakayama T."/>
            <person name="Obornik M."/>
            <person name="Reyes-Prieto A."/>
            <person name="Armbrust E.V."/>
            <person name="Aves S.J."/>
            <person name="Beiko R.G."/>
            <person name="Coutinho P."/>
            <person name="Dacks J.B."/>
            <person name="Durnford D.G."/>
            <person name="Fast N.M."/>
            <person name="Green B.R."/>
            <person name="Grisdale C."/>
            <person name="Hempe F."/>
            <person name="Henrissat B."/>
            <person name="Hoppner M.P."/>
            <person name="Ishida K.-I."/>
            <person name="Kim E."/>
            <person name="Koreny L."/>
            <person name="Kroth P.G."/>
            <person name="Liu Y."/>
            <person name="Malik S.-B."/>
            <person name="Maier U.G."/>
            <person name="McRose D."/>
            <person name="Mock T."/>
            <person name="Neilson J.A."/>
            <person name="Onodera N.T."/>
            <person name="Poole A.M."/>
            <person name="Pritham E.J."/>
            <person name="Richards T.A."/>
            <person name="Rocap G."/>
            <person name="Roy S.W."/>
            <person name="Sarai C."/>
            <person name="Schaack S."/>
            <person name="Shirato S."/>
            <person name="Slamovits C.H."/>
            <person name="Spencer D.F."/>
            <person name="Suzuki S."/>
            <person name="Worden A.Z."/>
            <person name="Zauner S."/>
            <person name="Barry K."/>
            <person name="Bell C."/>
            <person name="Bharti A.K."/>
            <person name="Crow J.A."/>
            <person name="Grimwood J."/>
            <person name="Kramer R."/>
            <person name="Lindquist E."/>
            <person name="Lucas S."/>
            <person name="Salamov A."/>
            <person name="McFadden G.I."/>
            <person name="Lane C.E."/>
            <person name="Keeling P.J."/>
            <person name="Gray M.W."/>
            <person name="Grigoriev I.V."/>
            <person name="Archibald J.M."/>
        </authorList>
    </citation>
    <scope>NUCLEOTIDE SEQUENCE</scope>
    <source>
        <strain evidence="12">CCMP2712</strain>
    </source>
</reference>
<dbReference type="InterPro" id="IPR018253">
    <property type="entry name" value="DnaJ_domain_CS"/>
</dbReference>
<evidence type="ECO:0000256" key="7">
    <source>
        <dbReference type="SAM" id="MobiDB-lite"/>
    </source>
</evidence>
<dbReference type="InterPro" id="IPR017937">
    <property type="entry name" value="Thioredoxin_CS"/>
</dbReference>
<evidence type="ECO:0000259" key="9">
    <source>
        <dbReference type="PROSITE" id="PS51352"/>
    </source>
</evidence>
<dbReference type="OMA" id="NAKICND"/>
<dbReference type="InterPro" id="IPR036249">
    <property type="entry name" value="Thioredoxin-like_sf"/>
</dbReference>
<dbReference type="InterPro" id="IPR036869">
    <property type="entry name" value="J_dom_sf"/>
</dbReference>
<comment type="subcellular location">
    <subcellularLocation>
        <location evidence="1">Endoplasmic reticulum membrane</location>
        <topology evidence="1">Single-pass type IV membrane protein</topology>
    </subcellularLocation>
</comment>
<dbReference type="PaxDb" id="55529-EKX40209"/>
<dbReference type="GO" id="GO:0016671">
    <property type="term" value="F:oxidoreductase activity, acting on a sulfur group of donors, disulfide as acceptor"/>
    <property type="evidence" value="ECO:0007669"/>
    <property type="project" value="TreeGrafter"/>
</dbReference>
<evidence type="ECO:0000313" key="12">
    <source>
        <dbReference type="Proteomes" id="UP000011087"/>
    </source>
</evidence>
<sequence>MVHRIKEVLCMLCSDKAWMCAGENDHIGNAGVVKSCPHRDEISKKREARRREELLAMEERQAASRLEKENLQEAKHRAEQRLAERQQSELERLRGQNVDEDKKEAVDEEEIKRRAANFGDGQKDPYGVLKLPKDSQMTDIRKALSLQFHPDKISDGRLKEAAQKAFMDVVAAYEILGDPDKRAAFDDLGGQDQAQFNTFWEWEMYGKKGSSNDFYNGETLISKLTESLWPRRVIGDAIWLVEFYAPWCTACGHFVSTYKNVAKALENDDIEVGAVNCVNEKGICGEWFSIGSYPSLMLIGSAERGTQQIYSQSQSKDPDSIISWARAVAKEWKWLYSQTDVPTFKTSSDFRDNVLGSLDLWFVVFTDGVFCGPCRTAITNLLRLGAGVAGLAKAAIVDCEADEMHGLCYDDIKLPPPPHSPEIRIFRKGPKDNTTAPNYYGECLFDAHDVQPHVALKLAELVARNALADEMPKEALFAAGGKGEYEDGRGMKQAERWLFLNSSTGSRENFVDRGFFIKKETLNNFSKYQM</sequence>
<dbReference type="HOGENOM" id="CLU_514346_0_0_1"/>
<dbReference type="GO" id="GO:0036498">
    <property type="term" value="P:IRE1-mediated unfolded protein response"/>
    <property type="evidence" value="ECO:0007669"/>
    <property type="project" value="TreeGrafter"/>
</dbReference>
<evidence type="ECO:0000256" key="4">
    <source>
        <dbReference type="ARBA" id="ARBA00023006"/>
    </source>
</evidence>
<dbReference type="PRINTS" id="PR00625">
    <property type="entry name" value="JDOMAIN"/>
</dbReference>
<dbReference type="Pfam" id="PF00085">
    <property type="entry name" value="Thioredoxin"/>
    <property type="match status" value="1"/>
</dbReference>
<dbReference type="InterPro" id="IPR052460">
    <property type="entry name" value="ER_disulfide_reductase"/>
</dbReference>
<reference evidence="10 12" key="1">
    <citation type="journal article" date="2012" name="Nature">
        <title>Algal genomes reveal evolutionary mosaicism and the fate of nucleomorphs.</title>
        <authorList>
            <consortium name="DOE Joint Genome Institute"/>
            <person name="Curtis B.A."/>
            <person name="Tanifuji G."/>
            <person name="Burki F."/>
            <person name="Gruber A."/>
            <person name="Irimia M."/>
            <person name="Maruyama S."/>
            <person name="Arias M.C."/>
            <person name="Ball S.G."/>
            <person name="Gile G.H."/>
            <person name="Hirakawa Y."/>
            <person name="Hopkins J.F."/>
            <person name="Kuo A."/>
            <person name="Rensing S.A."/>
            <person name="Schmutz J."/>
            <person name="Symeonidi A."/>
            <person name="Elias M."/>
            <person name="Eveleigh R.J."/>
            <person name="Herman E.K."/>
            <person name="Klute M.J."/>
            <person name="Nakayama T."/>
            <person name="Obornik M."/>
            <person name="Reyes-Prieto A."/>
            <person name="Armbrust E.V."/>
            <person name="Aves S.J."/>
            <person name="Beiko R.G."/>
            <person name="Coutinho P."/>
            <person name="Dacks J.B."/>
            <person name="Durnford D.G."/>
            <person name="Fast N.M."/>
            <person name="Green B.R."/>
            <person name="Grisdale C.J."/>
            <person name="Hempel F."/>
            <person name="Henrissat B."/>
            <person name="Hoppner M.P."/>
            <person name="Ishida K."/>
            <person name="Kim E."/>
            <person name="Koreny L."/>
            <person name="Kroth P.G."/>
            <person name="Liu Y."/>
            <person name="Malik S.B."/>
            <person name="Maier U.G."/>
            <person name="McRose D."/>
            <person name="Mock T."/>
            <person name="Neilson J.A."/>
            <person name="Onodera N.T."/>
            <person name="Poole A.M."/>
            <person name="Pritham E.J."/>
            <person name="Richards T.A."/>
            <person name="Rocap G."/>
            <person name="Roy S.W."/>
            <person name="Sarai C."/>
            <person name="Schaack S."/>
            <person name="Shirato S."/>
            <person name="Slamovits C.H."/>
            <person name="Spencer D.F."/>
            <person name="Suzuki S."/>
            <person name="Worden A.Z."/>
            <person name="Zauner S."/>
            <person name="Barry K."/>
            <person name="Bell C."/>
            <person name="Bharti A.K."/>
            <person name="Crow J.A."/>
            <person name="Grimwood J."/>
            <person name="Kramer R."/>
            <person name="Lindquist E."/>
            <person name="Lucas S."/>
            <person name="Salamov A."/>
            <person name="McFadden G.I."/>
            <person name="Lane C.E."/>
            <person name="Keeling P.J."/>
            <person name="Gray M.W."/>
            <person name="Grigoriev I.V."/>
            <person name="Archibald J.M."/>
        </authorList>
    </citation>
    <scope>NUCLEOTIDE SEQUENCE</scope>
    <source>
        <strain evidence="10 12">CCMP2712</strain>
    </source>
</reference>
<dbReference type="OrthoDB" id="2121326at2759"/>
<dbReference type="GO" id="GO:0051787">
    <property type="term" value="F:misfolded protein binding"/>
    <property type="evidence" value="ECO:0007669"/>
    <property type="project" value="TreeGrafter"/>
</dbReference>